<accession>A0A210PVP7</accession>
<organism evidence="7 8">
    <name type="scientific">Mizuhopecten yessoensis</name>
    <name type="common">Japanese scallop</name>
    <name type="synonym">Patinopecten yessoensis</name>
    <dbReference type="NCBI Taxonomy" id="6573"/>
    <lineage>
        <taxon>Eukaryota</taxon>
        <taxon>Metazoa</taxon>
        <taxon>Spiralia</taxon>
        <taxon>Lophotrochozoa</taxon>
        <taxon>Mollusca</taxon>
        <taxon>Bivalvia</taxon>
        <taxon>Autobranchia</taxon>
        <taxon>Pteriomorphia</taxon>
        <taxon>Pectinida</taxon>
        <taxon>Pectinoidea</taxon>
        <taxon>Pectinidae</taxon>
        <taxon>Mizuhopecten</taxon>
    </lineage>
</organism>
<dbReference type="Proteomes" id="UP000242188">
    <property type="component" value="Unassembled WGS sequence"/>
</dbReference>
<keyword evidence="4" id="KW-0812">Transmembrane</keyword>
<keyword evidence="8" id="KW-1185">Reference proteome</keyword>
<dbReference type="SUPFAM" id="SSF52058">
    <property type="entry name" value="L domain-like"/>
    <property type="match status" value="1"/>
</dbReference>
<proteinExistence type="predicted"/>
<dbReference type="InterPro" id="IPR001611">
    <property type="entry name" value="Leu-rich_rpt"/>
</dbReference>
<dbReference type="Gene3D" id="3.80.10.10">
    <property type="entry name" value="Ribonuclease Inhibitor"/>
    <property type="match status" value="2"/>
</dbReference>
<protein>
    <submittedName>
        <fullName evidence="7">Leucine-rich repeat-containing protein 15</fullName>
    </submittedName>
</protein>
<sequence length="513" mass="57905">MATVFLLTCLAALFGLSSSVVLSCPGSCDCDLTNGKVENCSGVTDFPEKFPNASLIKTLCIIGNNLTSLTTRLYIFKNLETLQITSSGVEMVDNDTFQGMDKLKWIMMNKNLFEFVRPGTFVDLPVLTTLELPNNNISTLDAHTFWNMTNLKILDLSYNKITVIYSDSFGRLPNVTVLDLGHNQLATVPKRILQNFPRLYALTLSGNRIKTVNAYDFTHCLTLRSLYLSDNQISILSDKAFVVNETGGNQSLKINFIFLGDNKLTEFPPLNNLNRLHGIVLSGNMIDSIPSDAMIGFPGLLQFRMSYNLNLTDIQPGAFRMLKLLKTIHMNGNKGLQSLPDGLFQNQKQLHTLFLGNCNLTTFPESLGNWDHLKVLNLINNPLHCDCALKWLSKPHAWNQPANQNVISQLMCASPPEFKHKSVWDLNDDTLPCVDHTEVSNRITNGIIFAIVAIVLIAIVAIILRFRRTMVLRWRYYRYARQTDDVPFTVDNEYSDYPSGDRKLRMSDLERDM</sequence>
<evidence type="ECO:0000313" key="7">
    <source>
        <dbReference type="EMBL" id="OWF40560.1"/>
    </source>
</evidence>
<dbReference type="FunFam" id="3.80.10.10:FF:001164">
    <property type="entry name" value="GH01279p"/>
    <property type="match status" value="1"/>
</dbReference>
<dbReference type="EMBL" id="NEDP02005460">
    <property type="protein sequence ID" value="OWF40560.1"/>
    <property type="molecule type" value="Genomic_DNA"/>
</dbReference>
<dbReference type="PANTHER" id="PTHR24373:SF275">
    <property type="entry name" value="TIR DOMAIN-CONTAINING PROTEIN"/>
    <property type="match status" value="1"/>
</dbReference>
<dbReference type="Pfam" id="PF13306">
    <property type="entry name" value="LRR_5"/>
    <property type="match status" value="1"/>
</dbReference>
<dbReference type="InterPro" id="IPR003591">
    <property type="entry name" value="Leu-rich_rpt_typical-subtyp"/>
</dbReference>
<evidence type="ECO:0000313" key="8">
    <source>
        <dbReference type="Proteomes" id="UP000242188"/>
    </source>
</evidence>
<dbReference type="OrthoDB" id="6156721at2759"/>
<evidence type="ECO:0000259" key="6">
    <source>
        <dbReference type="SMART" id="SM00082"/>
    </source>
</evidence>
<dbReference type="Pfam" id="PF00560">
    <property type="entry name" value="LRR_1"/>
    <property type="match status" value="1"/>
</dbReference>
<comment type="caution">
    <text evidence="7">The sequence shown here is derived from an EMBL/GenBank/DDBJ whole genome shotgun (WGS) entry which is preliminary data.</text>
</comment>
<dbReference type="STRING" id="6573.A0A210PVP7"/>
<evidence type="ECO:0000256" key="3">
    <source>
        <dbReference type="ARBA" id="ARBA00022737"/>
    </source>
</evidence>
<keyword evidence="3" id="KW-0677">Repeat</keyword>
<keyword evidence="1" id="KW-0433">Leucine-rich repeat</keyword>
<evidence type="ECO:0000256" key="5">
    <source>
        <dbReference type="SAM" id="SignalP"/>
    </source>
</evidence>
<dbReference type="Pfam" id="PF13855">
    <property type="entry name" value="LRR_8"/>
    <property type="match status" value="3"/>
</dbReference>
<dbReference type="InterPro" id="IPR026906">
    <property type="entry name" value="LRR_5"/>
</dbReference>
<evidence type="ECO:0000256" key="1">
    <source>
        <dbReference type="ARBA" id="ARBA00022614"/>
    </source>
</evidence>
<keyword evidence="4" id="KW-1133">Transmembrane helix</keyword>
<keyword evidence="4" id="KW-0472">Membrane</keyword>
<dbReference type="InterPro" id="IPR000483">
    <property type="entry name" value="Cys-rich_flank_reg_C"/>
</dbReference>
<dbReference type="InterPro" id="IPR050328">
    <property type="entry name" value="Dev_Immune_Receptor"/>
</dbReference>
<dbReference type="SMART" id="SM00082">
    <property type="entry name" value="LRRCT"/>
    <property type="match status" value="1"/>
</dbReference>
<dbReference type="PANTHER" id="PTHR24373">
    <property type="entry name" value="SLIT RELATED LEUCINE-RICH REPEAT NEURONAL PROTEIN"/>
    <property type="match status" value="1"/>
</dbReference>
<feature type="chain" id="PRO_5012962151" evidence="5">
    <location>
        <begin position="20"/>
        <end position="513"/>
    </location>
</feature>
<dbReference type="InterPro" id="IPR032675">
    <property type="entry name" value="LRR_dom_sf"/>
</dbReference>
<dbReference type="Pfam" id="PF01463">
    <property type="entry name" value="LRRCT"/>
    <property type="match status" value="1"/>
</dbReference>
<dbReference type="SMART" id="SM00369">
    <property type="entry name" value="LRR_TYP"/>
    <property type="match status" value="10"/>
</dbReference>
<feature type="transmembrane region" description="Helical" evidence="4">
    <location>
        <begin position="446"/>
        <end position="466"/>
    </location>
</feature>
<reference evidence="7 8" key="1">
    <citation type="journal article" date="2017" name="Nat. Ecol. Evol.">
        <title>Scallop genome provides insights into evolution of bilaterian karyotype and development.</title>
        <authorList>
            <person name="Wang S."/>
            <person name="Zhang J."/>
            <person name="Jiao W."/>
            <person name="Li J."/>
            <person name="Xun X."/>
            <person name="Sun Y."/>
            <person name="Guo X."/>
            <person name="Huan P."/>
            <person name="Dong B."/>
            <person name="Zhang L."/>
            <person name="Hu X."/>
            <person name="Sun X."/>
            <person name="Wang J."/>
            <person name="Zhao C."/>
            <person name="Wang Y."/>
            <person name="Wang D."/>
            <person name="Huang X."/>
            <person name="Wang R."/>
            <person name="Lv J."/>
            <person name="Li Y."/>
            <person name="Zhang Z."/>
            <person name="Liu B."/>
            <person name="Lu W."/>
            <person name="Hui Y."/>
            <person name="Liang J."/>
            <person name="Zhou Z."/>
            <person name="Hou R."/>
            <person name="Li X."/>
            <person name="Liu Y."/>
            <person name="Li H."/>
            <person name="Ning X."/>
            <person name="Lin Y."/>
            <person name="Zhao L."/>
            <person name="Xing Q."/>
            <person name="Dou J."/>
            <person name="Li Y."/>
            <person name="Mao J."/>
            <person name="Guo H."/>
            <person name="Dou H."/>
            <person name="Li T."/>
            <person name="Mu C."/>
            <person name="Jiang W."/>
            <person name="Fu Q."/>
            <person name="Fu X."/>
            <person name="Miao Y."/>
            <person name="Liu J."/>
            <person name="Yu Q."/>
            <person name="Li R."/>
            <person name="Liao H."/>
            <person name="Li X."/>
            <person name="Kong Y."/>
            <person name="Jiang Z."/>
            <person name="Chourrout D."/>
            <person name="Li R."/>
            <person name="Bao Z."/>
        </authorList>
    </citation>
    <scope>NUCLEOTIDE SEQUENCE [LARGE SCALE GENOMIC DNA]</scope>
    <source>
        <strain evidence="7 8">PY_sf001</strain>
    </source>
</reference>
<keyword evidence="2 5" id="KW-0732">Signal</keyword>
<feature type="signal peptide" evidence="5">
    <location>
        <begin position="1"/>
        <end position="19"/>
    </location>
</feature>
<gene>
    <name evidence="7" type="ORF">KP79_PYT19994</name>
</gene>
<dbReference type="AlphaFoldDB" id="A0A210PVP7"/>
<dbReference type="PROSITE" id="PS51450">
    <property type="entry name" value="LRR"/>
    <property type="match status" value="2"/>
</dbReference>
<evidence type="ECO:0000256" key="4">
    <source>
        <dbReference type="SAM" id="Phobius"/>
    </source>
</evidence>
<evidence type="ECO:0000256" key="2">
    <source>
        <dbReference type="ARBA" id="ARBA00022729"/>
    </source>
</evidence>
<dbReference type="SMART" id="SM00365">
    <property type="entry name" value="LRR_SD22"/>
    <property type="match status" value="4"/>
</dbReference>
<name>A0A210PVP7_MIZYE</name>
<feature type="domain" description="LRRCT" evidence="6">
    <location>
        <begin position="381"/>
        <end position="434"/>
    </location>
</feature>